<reference evidence="2" key="1">
    <citation type="submission" date="2014-02" db="EMBL/GenBank/DDBJ databases">
        <authorList>
            <person name="Genoscope - CEA"/>
        </authorList>
    </citation>
    <scope>NUCLEOTIDE SEQUENCE</scope>
    <source>
        <strain evidence="2">LS3</strain>
    </source>
</reference>
<reference evidence="2" key="2">
    <citation type="submission" date="2014-06" db="EMBL/GenBank/DDBJ databases">
        <title>The complete genome of Blastobotrys (Arxula) adeninivorans LS3 - a yeast of biotechnological interest.</title>
        <authorList>
            <person name="Kunze G."/>
            <person name="Gaillardin C."/>
            <person name="Czernicka M."/>
            <person name="Durrens P."/>
            <person name="Martin T."/>
            <person name="Boer E."/>
            <person name="Gabaldon T."/>
            <person name="Cruz J."/>
            <person name="Talla E."/>
            <person name="Marck C."/>
            <person name="Goffeau A."/>
            <person name="Barbe V."/>
            <person name="Baret P."/>
            <person name="Baronian K."/>
            <person name="Beier S."/>
            <person name="Bleykasten C."/>
            <person name="Bode R."/>
            <person name="Casaregola S."/>
            <person name="Despons L."/>
            <person name="Fairhead C."/>
            <person name="Giersberg M."/>
            <person name="Gierski P."/>
            <person name="Hahnel U."/>
            <person name="Hartmann A."/>
            <person name="Jankowska D."/>
            <person name="Jubin C."/>
            <person name="Jung P."/>
            <person name="Lafontaine I."/>
            <person name="Leh-Louis V."/>
            <person name="Lemaire M."/>
            <person name="Marcet-Houben M."/>
            <person name="Mascher M."/>
            <person name="Morel G."/>
            <person name="Richard G.-F."/>
            <person name="Riechen J."/>
            <person name="Sacerdot C."/>
            <person name="Sarkar A."/>
            <person name="Savel G."/>
            <person name="Schacherer J."/>
            <person name="Sherman D."/>
            <person name="Straub M.-L."/>
            <person name="Stein N."/>
            <person name="Thierry A."/>
            <person name="Trautwein-Schult A."/>
            <person name="Westhof E."/>
            <person name="Worch S."/>
            <person name="Dujon B."/>
            <person name="Souciet J.-L."/>
            <person name="Wincker P."/>
            <person name="Scholz U."/>
            <person name="Neuveglise N."/>
        </authorList>
    </citation>
    <scope>NUCLEOTIDE SEQUENCE</scope>
    <source>
        <strain evidence="2">LS3</strain>
    </source>
</reference>
<dbReference type="AlphaFoldDB" id="A0A060SY66"/>
<organism evidence="2">
    <name type="scientific">Blastobotrys adeninivorans</name>
    <name type="common">Yeast</name>
    <name type="synonym">Arxula adeninivorans</name>
    <dbReference type="NCBI Taxonomy" id="409370"/>
    <lineage>
        <taxon>Eukaryota</taxon>
        <taxon>Fungi</taxon>
        <taxon>Dikarya</taxon>
        <taxon>Ascomycota</taxon>
        <taxon>Saccharomycotina</taxon>
        <taxon>Dipodascomycetes</taxon>
        <taxon>Dipodascales</taxon>
        <taxon>Trichomonascaceae</taxon>
        <taxon>Blastobotrys</taxon>
    </lineage>
</organism>
<protein>
    <submittedName>
        <fullName evidence="2">ARAD1A18370p</fullName>
    </submittedName>
</protein>
<feature type="region of interest" description="Disordered" evidence="1">
    <location>
        <begin position="143"/>
        <end position="204"/>
    </location>
</feature>
<name>A0A060SY66_BLAAD</name>
<proteinExistence type="predicted"/>
<feature type="compositionally biased region" description="Basic and acidic residues" evidence="1">
    <location>
        <begin position="143"/>
        <end position="201"/>
    </location>
</feature>
<gene>
    <name evidence="2" type="ORF">GNLVRS02_ARAD1A18370g</name>
</gene>
<evidence type="ECO:0000256" key="1">
    <source>
        <dbReference type="SAM" id="MobiDB-lite"/>
    </source>
</evidence>
<dbReference type="EMBL" id="HG937691">
    <property type="protein sequence ID" value="CDP33825.1"/>
    <property type="molecule type" value="Genomic_DNA"/>
</dbReference>
<sequence>MVEYDEQDLEILLSQLGHCTDNVTSEGGFPDYVWKACVHPVNALRTSRDLEVETDVDKAVASLRSLYQYYFLQYQERALALEIKGARWDNSDKVVVADNEAVVREILISAATDSQHIFAQPFPWFQQFDKIQKAADQVKVAVDKDSTNMNQHSDDAKDKPPSERTRRQRKTDSGQREPRKSLEDLRQQRKERVSISQEMERHRARTPSPDKWVIDCIHELYPTVISYAQVRILINAFLNKSLPNYEVYWRFIQSDPGDKTMFIRAVALVLNENDSTFDESACLKMIESENGMETRMELD</sequence>
<accession>A0A060SY66</accession>
<evidence type="ECO:0000313" key="2">
    <source>
        <dbReference type="EMBL" id="CDP33825.1"/>
    </source>
</evidence>